<keyword evidence="4" id="KW-0812">Transmembrane</keyword>
<keyword evidence="2" id="KW-0238">DNA-binding</keyword>
<dbReference type="Gene3D" id="1.10.10.10">
    <property type="entry name" value="Winged helix-like DNA-binding domain superfamily/Winged helix DNA-binding domain"/>
    <property type="match status" value="1"/>
</dbReference>
<dbReference type="SUPFAM" id="SSF46785">
    <property type="entry name" value="Winged helix' DNA-binding domain"/>
    <property type="match status" value="1"/>
</dbReference>
<evidence type="ECO:0000256" key="3">
    <source>
        <dbReference type="ARBA" id="ARBA00023163"/>
    </source>
</evidence>
<evidence type="ECO:0000313" key="6">
    <source>
        <dbReference type="EMBL" id="APX71443.1"/>
    </source>
</evidence>
<dbReference type="InterPro" id="IPR036388">
    <property type="entry name" value="WH-like_DNA-bd_sf"/>
</dbReference>
<dbReference type="PANTHER" id="PTHR33204:SF29">
    <property type="entry name" value="TRANSCRIPTIONAL REGULATOR"/>
    <property type="match status" value="1"/>
</dbReference>
<dbReference type="PROSITE" id="PS51118">
    <property type="entry name" value="HTH_HXLR"/>
    <property type="match status" value="1"/>
</dbReference>
<reference evidence="7" key="1">
    <citation type="submission" date="2016-12" db="EMBL/GenBank/DDBJ databases">
        <authorList>
            <person name="Jung M.Y."/>
            <person name="Lee S.H."/>
        </authorList>
    </citation>
    <scope>NUCLEOTIDE SEQUENCE [LARGE SCALE GENOMIC DNA]</scope>
    <source>
        <strain evidence="7">WiKim39</strain>
    </source>
</reference>
<dbReference type="Pfam" id="PF01638">
    <property type="entry name" value="HxlR"/>
    <property type="match status" value="1"/>
</dbReference>
<gene>
    <name evidence="6" type="ORF">BTM29_02225</name>
</gene>
<evidence type="ECO:0000256" key="4">
    <source>
        <dbReference type="SAM" id="Phobius"/>
    </source>
</evidence>
<keyword evidence="7" id="KW-1185">Reference proteome</keyword>
<feature type="domain" description="HTH hxlR-type" evidence="5">
    <location>
        <begin position="15"/>
        <end position="113"/>
    </location>
</feature>
<dbReference type="OrthoDB" id="9791143at2"/>
<dbReference type="KEGG" id="lalw:BTM29_02225"/>
<dbReference type="STRING" id="1847728.BTM29_02225"/>
<feature type="transmembrane region" description="Helical" evidence="4">
    <location>
        <begin position="16"/>
        <end position="36"/>
    </location>
</feature>
<dbReference type="RefSeq" id="WP_076613947.1">
    <property type="nucleotide sequence ID" value="NZ_CP019323.1"/>
</dbReference>
<accession>A0A1P8Q0P0</accession>
<name>A0A1P8Q0P0_9LACO</name>
<dbReference type="AlphaFoldDB" id="A0A1P8Q0P0"/>
<organism evidence="6 7">
    <name type="scientific">Companilactobacillus allii</name>
    <dbReference type="NCBI Taxonomy" id="1847728"/>
    <lineage>
        <taxon>Bacteria</taxon>
        <taxon>Bacillati</taxon>
        <taxon>Bacillota</taxon>
        <taxon>Bacilli</taxon>
        <taxon>Lactobacillales</taxon>
        <taxon>Lactobacillaceae</taxon>
        <taxon>Companilactobacillus</taxon>
    </lineage>
</organism>
<keyword evidence="4" id="KW-1133">Transmembrane helix</keyword>
<dbReference type="GO" id="GO:0003677">
    <property type="term" value="F:DNA binding"/>
    <property type="evidence" value="ECO:0007669"/>
    <property type="project" value="UniProtKB-KW"/>
</dbReference>
<proteinExistence type="predicted"/>
<evidence type="ECO:0000313" key="7">
    <source>
        <dbReference type="Proteomes" id="UP000187499"/>
    </source>
</evidence>
<keyword evidence="4" id="KW-0472">Membrane</keyword>
<keyword evidence="1" id="KW-0805">Transcription regulation</keyword>
<evidence type="ECO:0000259" key="5">
    <source>
        <dbReference type="PROSITE" id="PS51118"/>
    </source>
</evidence>
<evidence type="ECO:0000256" key="1">
    <source>
        <dbReference type="ARBA" id="ARBA00023015"/>
    </source>
</evidence>
<dbReference type="InterPro" id="IPR002577">
    <property type="entry name" value="HTH_HxlR"/>
</dbReference>
<dbReference type="Proteomes" id="UP000187499">
    <property type="component" value="Chromosome"/>
</dbReference>
<dbReference type="InterPro" id="IPR036390">
    <property type="entry name" value="WH_DNA-bd_sf"/>
</dbReference>
<evidence type="ECO:0000256" key="2">
    <source>
        <dbReference type="ARBA" id="ARBA00023125"/>
    </source>
</evidence>
<keyword evidence="3" id="KW-0804">Transcription</keyword>
<sequence length="113" mass="12804">MEDISNIKDIKLSDTGFAYTLNLIGGKYKIVILYALSMNKKPIRYNALKRAVGSISFKTLTNSLKELECDKLIIRKEYPQVPPKVEYSLSTRGQSLVPVMDAICNWGVDEMEK</sequence>
<protein>
    <submittedName>
        <fullName evidence="6">Transcriptional regulator</fullName>
    </submittedName>
</protein>
<dbReference type="PANTHER" id="PTHR33204">
    <property type="entry name" value="TRANSCRIPTIONAL REGULATOR, MARR FAMILY"/>
    <property type="match status" value="1"/>
</dbReference>
<dbReference type="EMBL" id="CP019323">
    <property type="protein sequence ID" value="APX71443.1"/>
    <property type="molecule type" value="Genomic_DNA"/>
</dbReference>